<dbReference type="Proteomes" id="UP000266861">
    <property type="component" value="Unassembled WGS sequence"/>
</dbReference>
<dbReference type="AlphaFoldDB" id="A0A397ITS6"/>
<accession>A0A397ITS6</accession>
<evidence type="ECO:0000313" key="1">
    <source>
        <dbReference type="EMBL" id="RHZ79415.1"/>
    </source>
</evidence>
<evidence type="ECO:0000313" key="2">
    <source>
        <dbReference type="Proteomes" id="UP000266861"/>
    </source>
</evidence>
<reference evidence="1 2" key="1">
    <citation type="submission" date="2018-08" db="EMBL/GenBank/DDBJ databases">
        <title>Genome and evolution of the arbuscular mycorrhizal fungus Diversispora epigaea (formerly Glomus versiforme) and its bacterial endosymbionts.</title>
        <authorList>
            <person name="Sun X."/>
            <person name="Fei Z."/>
            <person name="Harrison M."/>
        </authorList>
    </citation>
    <scope>NUCLEOTIDE SEQUENCE [LARGE SCALE GENOMIC DNA]</scope>
    <source>
        <strain evidence="1 2">IT104</strain>
    </source>
</reference>
<name>A0A397ITS6_9GLOM</name>
<organism evidence="1 2">
    <name type="scientific">Diversispora epigaea</name>
    <dbReference type="NCBI Taxonomy" id="1348612"/>
    <lineage>
        <taxon>Eukaryota</taxon>
        <taxon>Fungi</taxon>
        <taxon>Fungi incertae sedis</taxon>
        <taxon>Mucoromycota</taxon>
        <taxon>Glomeromycotina</taxon>
        <taxon>Glomeromycetes</taxon>
        <taxon>Diversisporales</taxon>
        <taxon>Diversisporaceae</taxon>
        <taxon>Diversispora</taxon>
    </lineage>
</organism>
<dbReference type="EMBL" id="PQFF01000137">
    <property type="protein sequence ID" value="RHZ79415.1"/>
    <property type="molecule type" value="Genomic_DNA"/>
</dbReference>
<proteinExistence type="predicted"/>
<comment type="caution">
    <text evidence="1">The sequence shown here is derived from an EMBL/GenBank/DDBJ whole genome shotgun (WGS) entry which is preliminary data.</text>
</comment>
<sequence>MKLKINFVNKVQERELEKHSVLEFDRQGMNGWDESSNPTIGVVCGGIRDKNMNDLCHWVNP</sequence>
<keyword evidence="2" id="KW-1185">Reference proteome</keyword>
<protein>
    <submittedName>
        <fullName evidence="1">Uncharacterized protein</fullName>
    </submittedName>
</protein>
<gene>
    <name evidence="1" type="ORF">Glove_146g66</name>
</gene>